<dbReference type="RefSeq" id="WP_135547659.1">
    <property type="nucleotide sequence ID" value="NZ_SPQQ01000004.1"/>
</dbReference>
<feature type="domain" description="OB-fold nucleic acid binding" evidence="8">
    <location>
        <begin position="5"/>
        <end position="101"/>
    </location>
</feature>
<dbReference type="InterPro" id="IPR025824">
    <property type="entry name" value="OB-fold_nuc-bd_dom"/>
</dbReference>
<keyword evidence="1 5" id="KW-0963">Cytoplasm</keyword>
<dbReference type="OrthoDB" id="9802795at2"/>
<dbReference type="InterPro" id="IPR003753">
    <property type="entry name" value="Exonuc_VII_L"/>
</dbReference>
<dbReference type="GO" id="GO:0008855">
    <property type="term" value="F:exodeoxyribonuclease VII activity"/>
    <property type="evidence" value="ECO:0007669"/>
    <property type="project" value="UniProtKB-UniRule"/>
</dbReference>
<comment type="caution">
    <text evidence="9">The sequence shown here is derived from an EMBL/GenBank/DDBJ whole genome shotgun (WGS) entry which is preliminary data.</text>
</comment>
<dbReference type="PANTHER" id="PTHR30008:SF0">
    <property type="entry name" value="EXODEOXYRIBONUCLEASE 7 LARGE SUBUNIT"/>
    <property type="match status" value="1"/>
</dbReference>
<dbReference type="Pfam" id="PF13742">
    <property type="entry name" value="tRNA_anti_2"/>
    <property type="match status" value="1"/>
</dbReference>
<evidence type="ECO:0000313" key="10">
    <source>
        <dbReference type="Proteomes" id="UP000298460"/>
    </source>
</evidence>
<evidence type="ECO:0000256" key="5">
    <source>
        <dbReference type="HAMAP-Rule" id="MF_00378"/>
    </source>
</evidence>
<feature type="domain" description="Exonuclease VII large subunit C-terminal" evidence="7">
    <location>
        <begin position="124"/>
        <end position="340"/>
    </location>
</feature>
<protein>
    <recommendedName>
        <fullName evidence="5">Exodeoxyribonuclease 7 large subunit</fullName>
        <ecNumber evidence="5">3.1.11.6</ecNumber>
    </recommendedName>
    <alternativeName>
        <fullName evidence="5">Exodeoxyribonuclease VII large subunit</fullName>
        <shortName evidence="5">Exonuclease VII large subunit</shortName>
    </alternativeName>
</protein>
<dbReference type="CDD" id="cd04489">
    <property type="entry name" value="ExoVII_LU_OBF"/>
    <property type="match status" value="1"/>
</dbReference>
<dbReference type="GO" id="GO:0006308">
    <property type="term" value="P:DNA catabolic process"/>
    <property type="evidence" value="ECO:0007669"/>
    <property type="project" value="UniProtKB-UniRule"/>
</dbReference>
<dbReference type="GO" id="GO:0005737">
    <property type="term" value="C:cytoplasm"/>
    <property type="evidence" value="ECO:0007669"/>
    <property type="project" value="UniProtKB-SubCell"/>
</dbReference>
<sequence>MPKIWTISELVSQIGQVLQDRADLQNCWISGELSNFKNHRASGHWYFTLKDESSSLKGVMFKSRSERVRFVPADGLKVMVRGNIRMYEREGTIQLYAEEMEPSGLGQLYLAFEQLKKKLAEEGLFDPLVKKEIPRFPKRIGIVTSPTGAVIRDIINVMGRRHPGMSWILAPSAVQGEAAPRELAQAIARLNRHGAVDVIILGRGGGSFEELWAFNTEVVARAIAASVIPVISAVGHETDVTISDYVADLRAPTPSAAAELAVPILEDLQLYVAQLSARLEAGMGMLIERKRQILEGIANKGPLKDPFWRIDQNRQRLDTLQTRLQESMTRFLTDKNGILNLLTAKLDLLSPLAILGRGYSLTYDAKGFLLRSSSQVTLNEQIRIHLGEGTLHCQVLEKEIKQ</sequence>
<keyword evidence="4 5" id="KW-0269">Exonuclease</keyword>
<organism evidence="9 10">
    <name type="scientific">Desulfosporosinus fructosivorans</name>
    <dbReference type="NCBI Taxonomy" id="2018669"/>
    <lineage>
        <taxon>Bacteria</taxon>
        <taxon>Bacillati</taxon>
        <taxon>Bacillota</taxon>
        <taxon>Clostridia</taxon>
        <taxon>Eubacteriales</taxon>
        <taxon>Desulfitobacteriaceae</taxon>
        <taxon>Desulfosporosinus</taxon>
    </lineage>
</organism>
<evidence type="ECO:0000256" key="3">
    <source>
        <dbReference type="ARBA" id="ARBA00022801"/>
    </source>
</evidence>
<dbReference type="AlphaFoldDB" id="A0A4Z0R3Z1"/>
<dbReference type="NCBIfam" id="TIGR00237">
    <property type="entry name" value="xseA"/>
    <property type="match status" value="1"/>
</dbReference>
<keyword evidence="10" id="KW-1185">Reference proteome</keyword>
<accession>A0A4Z0R3Z1</accession>
<dbReference type="HAMAP" id="MF_00378">
    <property type="entry name" value="Exonuc_7_L"/>
    <property type="match status" value="1"/>
</dbReference>
<keyword evidence="2 5" id="KW-0540">Nuclease</keyword>
<evidence type="ECO:0000259" key="8">
    <source>
        <dbReference type="Pfam" id="PF13742"/>
    </source>
</evidence>
<dbReference type="GO" id="GO:0009318">
    <property type="term" value="C:exodeoxyribonuclease VII complex"/>
    <property type="evidence" value="ECO:0007669"/>
    <property type="project" value="UniProtKB-UniRule"/>
</dbReference>
<name>A0A4Z0R3Z1_9FIRM</name>
<evidence type="ECO:0000256" key="6">
    <source>
        <dbReference type="RuleBase" id="RU004355"/>
    </source>
</evidence>
<evidence type="ECO:0000256" key="2">
    <source>
        <dbReference type="ARBA" id="ARBA00022722"/>
    </source>
</evidence>
<keyword evidence="3 5" id="KW-0378">Hydrolase</keyword>
<evidence type="ECO:0000256" key="1">
    <source>
        <dbReference type="ARBA" id="ARBA00022490"/>
    </source>
</evidence>
<comment type="catalytic activity">
    <reaction evidence="5 6">
        <text>Exonucleolytic cleavage in either 5'- to 3'- or 3'- to 5'-direction to yield nucleoside 5'-phosphates.</text>
        <dbReference type="EC" id="3.1.11.6"/>
    </reaction>
</comment>
<dbReference type="EMBL" id="SPQQ01000004">
    <property type="protein sequence ID" value="TGE37801.1"/>
    <property type="molecule type" value="Genomic_DNA"/>
</dbReference>
<dbReference type="Proteomes" id="UP000298460">
    <property type="component" value="Unassembled WGS sequence"/>
</dbReference>
<dbReference type="EC" id="3.1.11.6" evidence="5"/>
<dbReference type="PANTHER" id="PTHR30008">
    <property type="entry name" value="EXODEOXYRIBONUCLEASE 7 LARGE SUBUNIT"/>
    <property type="match status" value="1"/>
</dbReference>
<comment type="function">
    <text evidence="5">Bidirectionally degrades single-stranded DNA into large acid-insoluble oligonucleotides, which are then degraded further into small acid-soluble oligonucleotides.</text>
</comment>
<comment type="subcellular location">
    <subcellularLocation>
        <location evidence="5 6">Cytoplasm</location>
    </subcellularLocation>
</comment>
<gene>
    <name evidence="5 9" type="primary">xseA</name>
    <name evidence="9" type="ORF">E4K67_13920</name>
</gene>
<comment type="similarity">
    <text evidence="5 6">Belongs to the XseA family.</text>
</comment>
<dbReference type="Pfam" id="PF02601">
    <property type="entry name" value="Exonuc_VII_L"/>
    <property type="match status" value="1"/>
</dbReference>
<evidence type="ECO:0000256" key="4">
    <source>
        <dbReference type="ARBA" id="ARBA00022839"/>
    </source>
</evidence>
<dbReference type="InterPro" id="IPR020579">
    <property type="entry name" value="Exonuc_VII_lsu_C"/>
</dbReference>
<comment type="subunit">
    <text evidence="5">Heterooligomer composed of large and small subunits.</text>
</comment>
<evidence type="ECO:0000259" key="7">
    <source>
        <dbReference type="Pfam" id="PF02601"/>
    </source>
</evidence>
<evidence type="ECO:0000313" key="9">
    <source>
        <dbReference type="EMBL" id="TGE37801.1"/>
    </source>
</evidence>
<proteinExistence type="inferred from homology"/>
<dbReference type="GO" id="GO:0003676">
    <property type="term" value="F:nucleic acid binding"/>
    <property type="evidence" value="ECO:0007669"/>
    <property type="project" value="InterPro"/>
</dbReference>
<reference evidence="9 10" key="1">
    <citation type="submission" date="2019-03" db="EMBL/GenBank/DDBJ databases">
        <title>Draft Genome Sequence of Desulfosporosinus fructosivorans Strain 63.6F, Isolated from Marine Sediment in the Baltic Sea.</title>
        <authorList>
            <person name="Hausmann B."/>
            <person name="Vandieken V."/>
            <person name="Pjevac P."/>
            <person name="Schreck K."/>
            <person name="Herbold C.W."/>
            <person name="Loy A."/>
        </authorList>
    </citation>
    <scope>NUCLEOTIDE SEQUENCE [LARGE SCALE GENOMIC DNA]</scope>
    <source>
        <strain evidence="9 10">63.6F</strain>
    </source>
</reference>